<accession>A0A1L9PH77</accession>
<dbReference type="AlphaFoldDB" id="A0A1L9PH77"/>
<dbReference type="STRING" id="1036611.A0A1L9PH77"/>
<dbReference type="EMBL" id="KV878127">
    <property type="protein sequence ID" value="OJJ00858.1"/>
    <property type="molecule type" value="Genomic_DNA"/>
</dbReference>
<reference evidence="2" key="1">
    <citation type="journal article" date="2017" name="Genome Biol.">
        <title>Comparative genomics reveals high biological diversity and specific adaptations in the industrially and medically important fungal genus Aspergillus.</title>
        <authorList>
            <person name="de Vries R.P."/>
            <person name="Riley R."/>
            <person name="Wiebenga A."/>
            <person name="Aguilar-Osorio G."/>
            <person name="Amillis S."/>
            <person name="Uchima C.A."/>
            <person name="Anderluh G."/>
            <person name="Asadollahi M."/>
            <person name="Askin M."/>
            <person name="Barry K."/>
            <person name="Battaglia E."/>
            <person name="Bayram O."/>
            <person name="Benocci T."/>
            <person name="Braus-Stromeyer S.A."/>
            <person name="Caldana C."/>
            <person name="Canovas D."/>
            <person name="Cerqueira G.C."/>
            <person name="Chen F."/>
            <person name="Chen W."/>
            <person name="Choi C."/>
            <person name="Clum A."/>
            <person name="Dos Santos R.A."/>
            <person name="Damasio A.R."/>
            <person name="Diallinas G."/>
            <person name="Emri T."/>
            <person name="Fekete E."/>
            <person name="Flipphi M."/>
            <person name="Freyberg S."/>
            <person name="Gallo A."/>
            <person name="Gournas C."/>
            <person name="Habgood R."/>
            <person name="Hainaut M."/>
            <person name="Harispe M.L."/>
            <person name="Henrissat B."/>
            <person name="Hilden K.S."/>
            <person name="Hope R."/>
            <person name="Hossain A."/>
            <person name="Karabika E."/>
            <person name="Karaffa L."/>
            <person name="Karanyi Z."/>
            <person name="Krasevec N."/>
            <person name="Kuo A."/>
            <person name="Kusch H."/>
            <person name="LaButti K."/>
            <person name="Lagendijk E.L."/>
            <person name="Lapidus A."/>
            <person name="Levasseur A."/>
            <person name="Lindquist E."/>
            <person name="Lipzen A."/>
            <person name="Logrieco A.F."/>
            <person name="MacCabe A."/>
            <person name="Maekelae M.R."/>
            <person name="Malavazi I."/>
            <person name="Melin P."/>
            <person name="Meyer V."/>
            <person name="Mielnichuk N."/>
            <person name="Miskei M."/>
            <person name="Molnar A.P."/>
            <person name="Mule G."/>
            <person name="Ngan C.Y."/>
            <person name="Orejas M."/>
            <person name="Orosz E."/>
            <person name="Ouedraogo J.P."/>
            <person name="Overkamp K.M."/>
            <person name="Park H.-S."/>
            <person name="Perrone G."/>
            <person name="Piumi F."/>
            <person name="Punt P.J."/>
            <person name="Ram A.F."/>
            <person name="Ramon A."/>
            <person name="Rauscher S."/>
            <person name="Record E."/>
            <person name="Riano-Pachon D.M."/>
            <person name="Robert V."/>
            <person name="Roehrig J."/>
            <person name="Ruller R."/>
            <person name="Salamov A."/>
            <person name="Salih N.S."/>
            <person name="Samson R.A."/>
            <person name="Sandor E."/>
            <person name="Sanguinetti M."/>
            <person name="Schuetze T."/>
            <person name="Sepcic K."/>
            <person name="Shelest E."/>
            <person name="Sherlock G."/>
            <person name="Sophianopoulou V."/>
            <person name="Squina F.M."/>
            <person name="Sun H."/>
            <person name="Susca A."/>
            <person name="Todd R.B."/>
            <person name="Tsang A."/>
            <person name="Unkles S.E."/>
            <person name="van de Wiele N."/>
            <person name="van Rossen-Uffink D."/>
            <person name="Oliveira J.V."/>
            <person name="Vesth T.C."/>
            <person name="Visser J."/>
            <person name="Yu J.-H."/>
            <person name="Zhou M."/>
            <person name="Andersen M.R."/>
            <person name="Archer D.B."/>
            <person name="Baker S.E."/>
            <person name="Benoit I."/>
            <person name="Brakhage A.A."/>
            <person name="Braus G.H."/>
            <person name="Fischer R."/>
            <person name="Frisvad J.C."/>
            <person name="Goldman G.H."/>
            <person name="Houbraken J."/>
            <person name="Oakley B."/>
            <person name="Pocsi I."/>
            <person name="Scazzocchio C."/>
            <person name="Seiboth B."/>
            <person name="vanKuyk P.A."/>
            <person name="Wortman J."/>
            <person name="Dyer P.S."/>
            <person name="Grigoriev I.V."/>
        </authorList>
    </citation>
    <scope>NUCLEOTIDE SEQUENCE [LARGE SCALE GENOMIC DNA]</scope>
    <source>
        <strain evidence="2">CBS 583.65</strain>
    </source>
</reference>
<evidence type="ECO:0000313" key="2">
    <source>
        <dbReference type="Proteomes" id="UP000184073"/>
    </source>
</evidence>
<dbReference type="VEuPathDB" id="FungiDB:ASPVEDRAFT_82410"/>
<evidence type="ECO:0000313" key="1">
    <source>
        <dbReference type="EMBL" id="OJJ00858.1"/>
    </source>
</evidence>
<dbReference type="RefSeq" id="XP_040666620.1">
    <property type="nucleotide sequence ID" value="XM_040817199.1"/>
</dbReference>
<proteinExistence type="predicted"/>
<dbReference type="GeneID" id="63732710"/>
<name>A0A1L9PH77_ASPVE</name>
<sequence length="130" mass="15193">MFTLVRRPWLRWLGYLTCALTVTSYLSIYLEENPLCATYTSDRSLILRPGQFQQVVRVAPVVDEIEYEGAVEADEMGMAHDIRNKQFYRGGTLTLTNSELGRASHPVPYIYDPYPAYNSWEWKREFRGKF</sequence>
<keyword evidence="2" id="KW-1185">Reference proteome</keyword>
<protein>
    <submittedName>
        <fullName evidence="1">Uncharacterized protein</fullName>
    </submittedName>
</protein>
<dbReference type="Proteomes" id="UP000184073">
    <property type="component" value="Unassembled WGS sequence"/>
</dbReference>
<organism evidence="1 2">
    <name type="scientific">Aspergillus versicolor CBS 583.65</name>
    <dbReference type="NCBI Taxonomy" id="1036611"/>
    <lineage>
        <taxon>Eukaryota</taxon>
        <taxon>Fungi</taxon>
        <taxon>Dikarya</taxon>
        <taxon>Ascomycota</taxon>
        <taxon>Pezizomycotina</taxon>
        <taxon>Eurotiomycetes</taxon>
        <taxon>Eurotiomycetidae</taxon>
        <taxon>Eurotiales</taxon>
        <taxon>Aspergillaceae</taxon>
        <taxon>Aspergillus</taxon>
        <taxon>Aspergillus subgen. Nidulantes</taxon>
    </lineage>
</organism>
<gene>
    <name evidence="1" type="ORF">ASPVEDRAFT_82410</name>
</gene>